<dbReference type="Proteomes" id="UP000287166">
    <property type="component" value="Unassembled WGS sequence"/>
</dbReference>
<comment type="caution">
    <text evidence="3">The sequence shown here is derived from an EMBL/GenBank/DDBJ whole genome shotgun (WGS) entry which is preliminary data.</text>
</comment>
<dbReference type="PANTHER" id="PTHR33840:SF1">
    <property type="entry name" value="TLE1 PHOSPHOLIPASE DOMAIN-CONTAINING PROTEIN"/>
    <property type="match status" value="1"/>
</dbReference>
<feature type="region of interest" description="Disordered" evidence="1">
    <location>
        <begin position="1"/>
        <end position="28"/>
    </location>
</feature>
<reference evidence="3 4" key="1">
    <citation type="journal article" date="2018" name="Sci. Rep.">
        <title>Genome sequence of the cauliflower mushroom Sparassis crispa (Hanabiratake) and its association with beneficial usage.</title>
        <authorList>
            <person name="Kiyama R."/>
            <person name="Furutani Y."/>
            <person name="Kawaguchi K."/>
            <person name="Nakanishi T."/>
        </authorList>
    </citation>
    <scope>NUCLEOTIDE SEQUENCE [LARGE SCALE GENOMIC DNA]</scope>
</reference>
<evidence type="ECO:0000313" key="3">
    <source>
        <dbReference type="EMBL" id="GBE87257.1"/>
    </source>
</evidence>
<accession>A0A401GYL3</accession>
<organism evidence="3 4">
    <name type="scientific">Sparassis crispa</name>
    <dbReference type="NCBI Taxonomy" id="139825"/>
    <lineage>
        <taxon>Eukaryota</taxon>
        <taxon>Fungi</taxon>
        <taxon>Dikarya</taxon>
        <taxon>Basidiomycota</taxon>
        <taxon>Agaricomycotina</taxon>
        <taxon>Agaricomycetes</taxon>
        <taxon>Polyporales</taxon>
        <taxon>Sparassidaceae</taxon>
        <taxon>Sparassis</taxon>
    </lineage>
</organism>
<dbReference type="EMBL" id="BFAD01000010">
    <property type="protein sequence ID" value="GBE87257.1"/>
    <property type="molecule type" value="Genomic_DNA"/>
</dbReference>
<dbReference type="OrthoDB" id="538223at2759"/>
<dbReference type="RefSeq" id="XP_027618170.1">
    <property type="nucleotide sequence ID" value="XM_027762369.1"/>
</dbReference>
<feature type="domain" description="T6SS Phospholipase effector Tle1-like catalytic" evidence="2">
    <location>
        <begin position="72"/>
        <end position="186"/>
    </location>
</feature>
<proteinExistence type="predicted"/>
<evidence type="ECO:0000313" key="4">
    <source>
        <dbReference type="Proteomes" id="UP000287166"/>
    </source>
</evidence>
<keyword evidence="4" id="KW-1185">Reference proteome</keyword>
<dbReference type="InParanoid" id="A0A401GYL3"/>
<evidence type="ECO:0000259" key="2">
    <source>
        <dbReference type="Pfam" id="PF09994"/>
    </source>
</evidence>
<gene>
    <name evidence="3" type="ORF">SCP_1005040</name>
</gene>
<protein>
    <recommendedName>
        <fullName evidence="2">T6SS Phospholipase effector Tle1-like catalytic domain-containing protein</fullName>
    </recommendedName>
</protein>
<dbReference type="Pfam" id="PF09994">
    <property type="entry name" value="T6SS_Tle1-like_cat"/>
    <property type="match status" value="1"/>
</dbReference>
<name>A0A401GYL3_9APHY</name>
<dbReference type="STRING" id="139825.A0A401GYL3"/>
<dbReference type="PANTHER" id="PTHR33840">
    <property type="match status" value="1"/>
</dbReference>
<sequence length="215" mass="24016">MSDSNIANTSSNAEAGSTWPGTSGSLVQENDKLDKRGIPAASGAVEAQLSSTLIDEDKELRCMICKAEKHGRKLIVALDETLNKFGSKVGLVATLLPSRTLTVEVQNSNIVEIYARMEKDSQQRSYYNDGIKYANTARSTIWKRTKLKLGSLFDTAFAWNFKKIVLGAYRWLADTYQPGDQIFMFGAFAVHTVPLSHYTDFLFQDFRAAHIRSEF</sequence>
<dbReference type="GeneID" id="38784174"/>
<evidence type="ECO:0000256" key="1">
    <source>
        <dbReference type="SAM" id="MobiDB-lite"/>
    </source>
</evidence>
<dbReference type="InterPro" id="IPR018712">
    <property type="entry name" value="Tle1-like_cat"/>
</dbReference>
<dbReference type="AlphaFoldDB" id="A0A401GYL3"/>